<organism evidence="2 3">
    <name type="scientific">Schizopora paradoxa</name>
    <dbReference type="NCBI Taxonomy" id="27342"/>
    <lineage>
        <taxon>Eukaryota</taxon>
        <taxon>Fungi</taxon>
        <taxon>Dikarya</taxon>
        <taxon>Basidiomycota</taxon>
        <taxon>Agaricomycotina</taxon>
        <taxon>Agaricomycetes</taxon>
        <taxon>Hymenochaetales</taxon>
        <taxon>Schizoporaceae</taxon>
        <taxon>Schizopora</taxon>
    </lineage>
</organism>
<sequence length="208" mass="23531">MDQMRKRNPFKSIDDGVEQDDVRILDEQEQEEVIQELRRVNNASNNQFLIALRILVGISTFLRVLSFDSPQLILSLFLTIRTHDSPIILSRLFALLHTGVHLNVLLHLFTNSNSSPGAAGISRQIRLDDVPSWIADVPYLPLPFTWTFFLALLAPLTSIVSTRAWQQSAWWSTAFCLSLVSGRILAWISEGEESIRKLEGLQYNAKGA</sequence>
<feature type="transmembrane region" description="Helical" evidence="1">
    <location>
        <begin position="168"/>
        <end position="188"/>
    </location>
</feature>
<gene>
    <name evidence="2" type="ORF">SCHPADRAFT_828687</name>
</gene>
<feature type="transmembrane region" description="Helical" evidence="1">
    <location>
        <begin position="48"/>
        <end position="67"/>
    </location>
</feature>
<keyword evidence="1" id="KW-0472">Membrane</keyword>
<dbReference type="AlphaFoldDB" id="A0A0H2RM91"/>
<proteinExistence type="predicted"/>
<dbReference type="Proteomes" id="UP000053477">
    <property type="component" value="Unassembled WGS sequence"/>
</dbReference>
<feature type="transmembrane region" description="Helical" evidence="1">
    <location>
        <begin position="130"/>
        <end position="156"/>
    </location>
</feature>
<evidence type="ECO:0000313" key="3">
    <source>
        <dbReference type="Proteomes" id="UP000053477"/>
    </source>
</evidence>
<accession>A0A0H2RM91</accession>
<name>A0A0H2RM91_9AGAM</name>
<keyword evidence="1" id="KW-1133">Transmembrane helix</keyword>
<feature type="transmembrane region" description="Helical" evidence="1">
    <location>
        <begin position="87"/>
        <end position="109"/>
    </location>
</feature>
<keyword evidence="3" id="KW-1185">Reference proteome</keyword>
<dbReference type="OrthoDB" id="3358048at2759"/>
<dbReference type="EMBL" id="KQ085967">
    <property type="protein sequence ID" value="KLO12989.1"/>
    <property type="molecule type" value="Genomic_DNA"/>
</dbReference>
<dbReference type="InParanoid" id="A0A0H2RM91"/>
<evidence type="ECO:0000256" key="1">
    <source>
        <dbReference type="SAM" id="Phobius"/>
    </source>
</evidence>
<protein>
    <submittedName>
        <fullName evidence="2">Uncharacterized protein</fullName>
    </submittedName>
</protein>
<evidence type="ECO:0000313" key="2">
    <source>
        <dbReference type="EMBL" id="KLO12989.1"/>
    </source>
</evidence>
<reference evidence="2 3" key="1">
    <citation type="submission" date="2015-04" db="EMBL/GenBank/DDBJ databases">
        <title>Complete genome sequence of Schizopora paradoxa KUC8140, a cosmopolitan wood degrader in East Asia.</title>
        <authorList>
            <consortium name="DOE Joint Genome Institute"/>
            <person name="Min B."/>
            <person name="Park H."/>
            <person name="Jang Y."/>
            <person name="Kim J.-J."/>
            <person name="Kim K.H."/>
            <person name="Pangilinan J."/>
            <person name="Lipzen A."/>
            <person name="Riley R."/>
            <person name="Grigoriev I.V."/>
            <person name="Spatafora J.W."/>
            <person name="Choi I.-G."/>
        </authorList>
    </citation>
    <scope>NUCLEOTIDE SEQUENCE [LARGE SCALE GENOMIC DNA]</scope>
    <source>
        <strain evidence="2 3">KUC8140</strain>
    </source>
</reference>
<keyword evidence="1" id="KW-0812">Transmembrane</keyword>